<dbReference type="Gene3D" id="1.20.1290.10">
    <property type="entry name" value="AhpD-like"/>
    <property type="match status" value="1"/>
</dbReference>
<dbReference type="EMBL" id="JAKLJA010000002">
    <property type="protein sequence ID" value="MCG5072413.1"/>
    <property type="molecule type" value="Genomic_DNA"/>
</dbReference>
<dbReference type="InterPro" id="IPR003779">
    <property type="entry name" value="CMD-like"/>
</dbReference>
<dbReference type="PANTHER" id="PTHR35446">
    <property type="entry name" value="SI:CH211-175M2.5"/>
    <property type="match status" value="1"/>
</dbReference>
<dbReference type="AlphaFoldDB" id="A0A9X1UFX1"/>
<dbReference type="Proteomes" id="UP001139308">
    <property type="component" value="Unassembled WGS sequence"/>
</dbReference>
<dbReference type="InterPro" id="IPR029032">
    <property type="entry name" value="AhpD-like"/>
</dbReference>
<dbReference type="GO" id="GO:0051920">
    <property type="term" value="F:peroxiredoxin activity"/>
    <property type="evidence" value="ECO:0007669"/>
    <property type="project" value="InterPro"/>
</dbReference>
<comment type="caution">
    <text evidence="2">The sequence shown here is derived from an EMBL/GenBank/DDBJ whole genome shotgun (WGS) entry which is preliminary data.</text>
</comment>
<dbReference type="NCBIfam" id="TIGR00778">
    <property type="entry name" value="ahpD_dom"/>
    <property type="match status" value="1"/>
</dbReference>
<organism evidence="2 3">
    <name type="scientific">Paraburkholderia tagetis</name>
    <dbReference type="NCBI Taxonomy" id="2913261"/>
    <lineage>
        <taxon>Bacteria</taxon>
        <taxon>Pseudomonadati</taxon>
        <taxon>Pseudomonadota</taxon>
        <taxon>Betaproteobacteria</taxon>
        <taxon>Burkholderiales</taxon>
        <taxon>Burkholderiaceae</taxon>
        <taxon>Paraburkholderia</taxon>
    </lineage>
</organism>
<dbReference type="InterPro" id="IPR004675">
    <property type="entry name" value="AhpD_core"/>
</dbReference>
<keyword evidence="3" id="KW-1185">Reference proteome</keyword>
<feature type="domain" description="Carboxymuconolactone decarboxylase-like" evidence="1">
    <location>
        <begin position="41"/>
        <end position="103"/>
    </location>
</feature>
<evidence type="ECO:0000313" key="2">
    <source>
        <dbReference type="EMBL" id="MCG5072413.1"/>
    </source>
</evidence>
<dbReference type="SUPFAM" id="SSF69118">
    <property type="entry name" value="AhpD-like"/>
    <property type="match status" value="1"/>
</dbReference>
<evidence type="ECO:0000313" key="3">
    <source>
        <dbReference type="Proteomes" id="UP001139308"/>
    </source>
</evidence>
<dbReference type="Pfam" id="PF02627">
    <property type="entry name" value="CMD"/>
    <property type="match status" value="1"/>
</dbReference>
<name>A0A9X1UFX1_9BURK</name>
<dbReference type="RefSeq" id="WP_069352106.1">
    <property type="nucleotide sequence ID" value="NZ_JAKLJA010000002.1"/>
</dbReference>
<protein>
    <submittedName>
        <fullName evidence="2">Carboxymuconolactone decarboxylase family protein</fullName>
    </submittedName>
</protein>
<accession>A0A9X1UFX1</accession>
<reference evidence="2" key="1">
    <citation type="submission" date="2022-01" db="EMBL/GenBank/DDBJ databases">
        <title>Genome sequence and assembly of Parabukholderia sp. RG36.</title>
        <authorList>
            <person name="Chhetri G."/>
        </authorList>
    </citation>
    <scope>NUCLEOTIDE SEQUENCE</scope>
    <source>
        <strain evidence="2">RG36</strain>
    </source>
</reference>
<dbReference type="PANTHER" id="PTHR35446:SF3">
    <property type="entry name" value="CMD DOMAIN-CONTAINING PROTEIN"/>
    <property type="match status" value="1"/>
</dbReference>
<sequence length="178" mass="18694">MTRLNAVAPDQAAGAVKEMYDAIRQAIGVVPNIHQGIANSPTALQGFLQLGASLNAGQLGALDQEAIALAVSQAYDCKYCLAAHTLLAKKAGLTEVETIEVRRGTIKKPTLAALVQFVTQAIRPDGRITDEDVAAVKAAGYSDAQITEAVLTAAQIMFANVFQRVHQAPVDFPAAPSL</sequence>
<evidence type="ECO:0000259" key="1">
    <source>
        <dbReference type="Pfam" id="PF02627"/>
    </source>
</evidence>
<proteinExistence type="predicted"/>
<gene>
    <name evidence="2" type="ORF">L5014_03395</name>
</gene>